<evidence type="ECO:0000313" key="2">
    <source>
        <dbReference type="EMBL" id="MDX8153786.1"/>
    </source>
</evidence>
<gene>
    <name evidence="2" type="ORF">SK069_19470</name>
</gene>
<dbReference type="Proteomes" id="UP001277761">
    <property type="component" value="Unassembled WGS sequence"/>
</dbReference>
<accession>A0ABU4VPJ5</accession>
<dbReference type="RefSeq" id="WP_319955935.1">
    <property type="nucleotide sequence ID" value="NZ_JAXAVX010000020.1"/>
</dbReference>
<dbReference type="EMBL" id="JAXAVX010000020">
    <property type="protein sequence ID" value="MDX8153786.1"/>
    <property type="molecule type" value="Genomic_DNA"/>
</dbReference>
<protein>
    <submittedName>
        <fullName evidence="2">MlaD family protein</fullName>
    </submittedName>
</protein>
<dbReference type="Pfam" id="PF02470">
    <property type="entry name" value="MlaD"/>
    <property type="match status" value="1"/>
</dbReference>
<feature type="domain" description="Mce/MlaD" evidence="1">
    <location>
        <begin position="41"/>
        <end position="118"/>
    </location>
</feature>
<organism evidence="2 3">
    <name type="scientific">Patulibacter brassicae</name>
    <dbReference type="NCBI Taxonomy" id="1705717"/>
    <lineage>
        <taxon>Bacteria</taxon>
        <taxon>Bacillati</taxon>
        <taxon>Actinomycetota</taxon>
        <taxon>Thermoleophilia</taxon>
        <taxon>Solirubrobacterales</taxon>
        <taxon>Patulibacteraceae</taxon>
        <taxon>Patulibacter</taxon>
    </lineage>
</organism>
<dbReference type="PANTHER" id="PTHR33371:SF4">
    <property type="entry name" value="INTERMEMBRANE PHOSPHOLIPID TRANSPORT SYSTEM BINDING PROTEIN MLAD"/>
    <property type="match status" value="1"/>
</dbReference>
<name>A0ABU4VPJ5_9ACTN</name>
<dbReference type="PANTHER" id="PTHR33371">
    <property type="entry name" value="INTERMEMBRANE PHOSPHOLIPID TRANSPORT SYSTEM BINDING PROTEIN MLAD-RELATED"/>
    <property type="match status" value="1"/>
</dbReference>
<evidence type="ECO:0000259" key="1">
    <source>
        <dbReference type="Pfam" id="PF02470"/>
    </source>
</evidence>
<dbReference type="InterPro" id="IPR052336">
    <property type="entry name" value="MlaD_Phospholipid_Transporter"/>
</dbReference>
<sequence length="471" mass="50429">MLTATPGWRFLVLPIVFVLTTALLAFGLWRAFGGTLPFGAQGYRVHVAVPSSDALFENTDVRMAGVKIGRIRDVERDGRRVDLTLEIDSDYAPLRQDVRATVRSKSLLGEGYLELAPGSPRAALLQDGARIPGDHVRRTERLDDVLQAFDPRTRRQLRAMASGAARAFDGRSADLNDALGNAAPAVRSTSELVDVLRDEADPTRRLISSADAVFTAAAARVAPLRAAVREGERLFTATGERDRDLERTLSALPPFLDALRSASTQLGAASPDLRRAVTALGPTAARLEPAVASLSSELPAFGTTFARLTPTLRSVTRAAPPLQRILEAAGPSAEPIYESLRELIPFLKLASASKDSFVANFGIVSSLVNGVAVSDITGKRAHTASGVLSLWNEIIGGYTKKLPTNTANPYPRPGSTDEIATKGTLPAYDCRNAGNPLIVPPFGGAPPCRTQGPWTFDGKTAYYPRLQKDAP</sequence>
<comment type="caution">
    <text evidence="2">The sequence shown here is derived from an EMBL/GenBank/DDBJ whole genome shotgun (WGS) entry which is preliminary data.</text>
</comment>
<dbReference type="InterPro" id="IPR003399">
    <property type="entry name" value="Mce/MlaD"/>
</dbReference>
<reference evidence="2 3" key="1">
    <citation type="submission" date="2023-11" db="EMBL/GenBank/DDBJ databases">
        <authorList>
            <person name="Xu M."/>
            <person name="Jiang T."/>
        </authorList>
    </citation>
    <scope>NUCLEOTIDE SEQUENCE [LARGE SCALE GENOMIC DNA]</scope>
    <source>
        <strain evidence="2 3">SD</strain>
    </source>
</reference>
<proteinExistence type="predicted"/>
<evidence type="ECO:0000313" key="3">
    <source>
        <dbReference type="Proteomes" id="UP001277761"/>
    </source>
</evidence>
<keyword evidence="3" id="KW-1185">Reference proteome</keyword>